<dbReference type="EMBL" id="CAXLJM020000151">
    <property type="protein sequence ID" value="CAL8143262.1"/>
    <property type="molecule type" value="Genomic_DNA"/>
</dbReference>
<reference evidence="1 2" key="1">
    <citation type="submission" date="2024-08" db="EMBL/GenBank/DDBJ databases">
        <authorList>
            <person name="Cucini C."/>
            <person name="Frati F."/>
        </authorList>
    </citation>
    <scope>NUCLEOTIDE SEQUENCE [LARGE SCALE GENOMIC DNA]</scope>
</reference>
<evidence type="ECO:0000313" key="2">
    <source>
        <dbReference type="Proteomes" id="UP001642540"/>
    </source>
</evidence>
<organism evidence="1 2">
    <name type="scientific">Orchesella dallaii</name>
    <dbReference type="NCBI Taxonomy" id="48710"/>
    <lineage>
        <taxon>Eukaryota</taxon>
        <taxon>Metazoa</taxon>
        <taxon>Ecdysozoa</taxon>
        <taxon>Arthropoda</taxon>
        <taxon>Hexapoda</taxon>
        <taxon>Collembola</taxon>
        <taxon>Entomobryomorpha</taxon>
        <taxon>Entomobryoidea</taxon>
        <taxon>Orchesellidae</taxon>
        <taxon>Orchesellinae</taxon>
        <taxon>Orchesella</taxon>
    </lineage>
</organism>
<comment type="caution">
    <text evidence="1">The sequence shown here is derived from an EMBL/GenBank/DDBJ whole genome shotgun (WGS) entry which is preliminary data.</text>
</comment>
<protein>
    <submittedName>
        <fullName evidence="1">Uncharacterized protein</fullName>
    </submittedName>
</protein>
<gene>
    <name evidence="1" type="ORF">ODALV1_LOCUS29403</name>
</gene>
<dbReference type="Proteomes" id="UP001642540">
    <property type="component" value="Unassembled WGS sequence"/>
</dbReference>
<proteinExistence type="predicted"/>
<sequence length="93" mass="10810">MFRDISFWKTKLTATPTIQFPALYYFLFGFGRKGIISFRPFGIFGSHSHNAIGLSWSCAVRGFWDSQANVNFYRDPNSRKERVCIFFLSLILV</sequence>
<evidence type="ECO:0000313" key="1">
    <source>
        <dbReference type="EMBL" id="CAL8143262.1"/>
    </source>
</evidence>
<keyword evidence="2" id="KW-1185">Reference proteome</keyword>
<name>A0ABP1S3T0_9HEXA</name>
<accession>A0ABP1S3T0</accession>